<feature type="region of interest" description="Disordered" evidence="17">
    <location>
        <begin position="223"/>
        <end position="261"/>
    </location>
</feature>
<evidence type="ECO:0000256" key="16">
    <source>
        <dbReference type="ARBA" id="ARBA00043105"/>
    </source>
</evidence>
<keyword evidence="7" id="KW-0899">Viral immunoevasion</keyword>
<dbReference type="KEGG" id="vg:1487286"/>
<feature type="region of interest" description="Disordered" evidence="17">
    <location>
        <begin position="145"/>
        <end position="164"/>
    </location>
</feature>
<dbReference type="DNASU" id="1487286"/>
<organism evidence="18 19">
    <name type="scientific">Human herpesvirus 2</name>
    <name type="common">HHV-2</name>
    <name type="synonym">Human herpes simplex virus 2</name>
    <dbReference type="NCBI Taxonomy" id="10310"/>
    <lineage>
        <taxon>Viruses</taxon>
        <taxon>Duplodnaviria</taxon>
        <taxon>Heunggongvirae</taxon>
        <taxon>Peploviricota</taxon>
        <taxon>Herviviricetes</taxon>
        <taxon>Herpesvirales</taxon>
        <taxon>Orthoherpesviridae</taxon>
        <taxon>Alphaherpesvirinae</taxon>
        <taxon>Simplexvirus</taxon>
        <taxon>Simplexvirus humanalpha2</taxon>
    </lineage>
</organism>
<keyword evidence="7" id="KW-0945">Host-virus interaction</keyword>
<evidence type="ECO:0000256" key="5">
    <source>
        <dbReference type="ARBA" id="ARBA00022482"/>
    </source>
</evidence>
<feature type="region of interest" description="Disordered" evidence="17">
    <location>
        <begin position="75"/>
        <end position="135"/>
    </location>
</feature>
<keyword evidence="9" id="KW-0677">Repeat</keyword>
<name>G9I220_HHV2</name>
<proteinExistence type="inferred from homology"/>
<evidence type="ECO:0000256" key="9">
    <source>
        <dbReference type="ARBA" id="ARBA00022737"/>
    </source>
</evidence>
<comment type="similarity">
    <text evidence="3">Belongs to the PPP1R15 family.</text>
</comment>
<dbReference type="RefSeq" id="YP_009137211.1">
    <property type="nucleotide sequence ID" value="NC_001798.2"/>
</dbReference>
<keyword evidence="6" id="KW-1048">Host nucleus</keyword>
<keyword evidence="7" id="KW-1090">Inhibition of host innate immune response by virus</keyword>
<comment type="subcellular location">
    <subcellularLocation>
        <location evidence="1">Host cytoplasm</location>
    </subcellularLocation>
    <subcellularLocation>
        <location evidence="2">Host nucleus</location>
        <location evidence="2">Host nucleolus</location>
    </subcellularLocation>
</comment>
<sequence length="261" mass="27908">MSRRRGPRRRGPRRRPRPGAPAVPRPGAPAVPRPGALPTADSQMVPAYDSGTAVESAPAASSLLRRWLLVPQADDSDDADYAGNDDAEWANSPPSEGGGKAPEAPHAAPAAACPPPPPRKERGPQRPLPPHLALRLRTTTEYLARLSLRRRRPPASPPADAPRGKVCFSPRVQVRHLVAWETAARLARRGSWARERADRDRFRRRVAAAEAVIGPCLEPEARARARARARAHEDGGPAEEEEAAAAARGSSAAAGPGRRAV</sequence>
<evidence type="ECO:0000256" key="14">
    <source>
        <dbReference type="ARBA" id="ARBA00023258"/>
    </source>
</evidence>
<keyword evidence="13" id="KW-1035">Host cytoplasm</keyword>
<dbReference type="InterPro" id="IPR051254">
    <property type="entry name" value="PPP1R15"/>
</dbReference>
<dbReference type="GO" id="GO:0004865">
    <property type="term" value="F:protein serine/threonine phosphatase inhibitor activity"/>
    <property type="evidence" value="ECO:0007669"/>
    <property type="project" value="UniProtKB-KW"/>
</dbReference>
<dbReference type="GO" id="GO:0030430">
    <property type="term" value="C:host cell cytoplasm"/>
    <property type="evidence" value="ECO:0007669"/>
    <property type="project" value="UniProtKB-SubCell"/>
</dbReference>
<evidence type="ECO:0000256" key="13">
    <source>
        <dbReference type="ARBA" id="ARBA00023200"/>
    </source>
</evidence>
<feature type="compositionally biased region" description="Low complexity" evidence="17">
    <location>
        <begin position="101"/>
        <end position="111"/>
    </location>
</feature>
<evidence type="ECO:0000256" key="11">
    <source>
        <dbReference type="ARBA" id="ARBA00023026"/>
    </source>
</evidence>
<keyword evidence="14" id="KW-0922">Interferon antiviral system evasion</keyword>
<evidence type="ECO:0000256" key="1">
    <source>
        <dbReference type="ARBA" id="ARBA00004192"/>
    </source>
</evidence>
<keyword evidence="19" id="KW-1185">Reference proteome</keyword>
<reference evidence="18 19" key="1">
    <citation type="submission" date="2013-11" db="EMBL/GenBank/DDBJ databases">
        <title>Evolution of sexually-transmitted and -transmissible human herpesviruses.</title>
        <authorList>
            <person name="Davison A.J."/>
        </authorList>
    </citation>
    <scope>NUCLEOTIDE SEQUENCE [LARGE SCALE GENOMIC DNA]</scope>
    <source>
        <strain evidence="18">HG52</strain>
    </source>
</reference>
<dbReference type="PANTHER" id="PTHR16489">
    <property type="entry name" value="GH11727P"/>
    <property type="match status" value="1"/>
</dbReference>
<feature type="compositionally biased region" description="Basic residues" evidence="17">
    <location>
        <begin position="1"/>
        <end position="17"/>
    </location>
</feature>
<evidence type="ECO:0000256" key="6">
    <source>
        <dbReference type="ARBA" id="ARBA00022562"/>
    </source>
</evidence>
<dbReference type="GO" id="GO:0034976">
    <property type="term" value="P:response to endoplasmic reticulum stress"/>
    <property type="evidence" value="ECO:0007669"/>
    <property type="project" value="TreeGrafter"/>
</dbReference>
<dbReference type="EMBL" id="JN561323">
    <property type="protein sequence ID" value="AEV91337.1"/>
    <property type="molecule type" value="Genomic_DNA"/>
</dbReference>
<evidence type="ECO:0000256" key="10">
    <source>
        <dbReference type="ARBA" id="ARBA00022830"/>
    </source>
</evidence>
<keyword evidence="12" id="KW-1126">Modulation of host PP1 activity by virus</keyword>
<keyword evidence="10" id="KW-1114">Inhibition of host interferon signaling pathway by virus</keyword>
<dbReference type="GO" id="GO:0140321">
    <property type="term" value="P:symbiont-mediated suppression of host autophagy"/>
    <property type="evidence" value="ECO:0007669"/>
    <property type="project" value="UniProtKB-KW"/>
</dbReference>
<dbReference type="GO" id="GO:0052170">
    <property type="term" value="P:symbiont-mediated suppression of host innate immune response"/>
    <property type="evidence" value="ECO:0007669"/>
    <property type="project" value="UniProtKB-KW"/>
</dbReference>
<keyword evidence="11" id="KW-0843">Virulence</keyword>
<keyword evidence="5" id="KW-1113">Inhibition of host RLR pathway by virus</keyword>
<dbReference type="GO" id="GO:0039502">
    <property type="term" value="P:symbiont-mediated suppression of host type I interferon-mediated signaling pathway"/>
    <property type="evidence" value="ECO:0007669"/>
    <property type="project" value="UniProtKB-KW"/>
</dbReference>
<evidence type="ECO:0000256" key="8">
    <source>
        <dbReference type="ARBA" id="ARBA00022661"/>
    </source>
</evidence>
<dbReference type="GO" id="GO:0044196">
    <property type="term" value="C:host cell nucleolus"/>
    <property type="evidence" value="ECO:0007669"/>
    <property type="project" value="UniProtKB-SubCell"/>
</dbReference>
<evidence type="ECO:0000313" key="19">
    <source>
        <dbReference type="Proteomes" id="UP000180666"/>
    </source>
</evidence>
<evidence type="ECO:0000256" key="2">
    <source>
        <dbReference type="ARBA" id="ARBA00004307"/>
    </source>
</evidence>
<feature type="compositionally biased region" description="Pro residues" evidence="17">
    <location>
        <begin position="18"/>
        <end position="32"/>
    </location>
</feature>
<dbReference type="GO" id="GO:0039606">
    <property type="term" value="P:symbiont-mediated suppression of host translation initiation"/>
    <property type="evidence" value="ECO:0007669"/>
    <property type="project" value="UniProtKB-KW"/>
</dbReference>
<dbReference type="KEGG" id="vg:1487287"/>
<dbReference type="PANTHER" id="PTHR16489:SF14">
    <property type="entry name" value="PROTEIN PHOSPHATASE 1 REGULATORY SUBUNIT 15A"/>
    <property type="match status" value="1"/>
</dbReference>
<protein>
    <recommendedName>
        <fullName evidence="4">Neurovirulence factor ICP34.5</fullName>
    </recommendedName>
    <alternativeName>
        <fullName evidence="15">Infected cell protein 34.5</fullName>
    </alternativeName>
    <alternativeName>
        <fullName evidence="16">protein gamma(1)34.5</fullName>
    </alternativeName>
</protein>
<accession>G9I220</accession>
<dbReference type="GeneID" id="1487287"/>
<feature type="compositionally biased region" description="Acidic residues" evidence="17">
    <location>
        <begin position="75"/>
        <end position="88"/>
    </location>
</feature>
<evidence type="ECO:0000256" key="4">
    <source>
        <dbReference type="ARBA" id="ARBA00017824"/>
    </source>
</evidence>
<feature type="compositionally biased region" description="Low complexity" evidence="17">
    <location>
        <begin position="244"/>
        <end position="261"/>
    </location>
</feature>
<evidence type="ECO:0000256" key="15">
    <source>
        <dbReference type="ARBA" id="ARBA00041923"/>
    </source>
</evidence>
<dbReference type="GeneID" id="1487286"/>
<evidence type="ECO:0000256" key="12">
    <source>
        <dbReference type="ARBA" id="ARBA00023107"/>
    </source>
</evidence>
<evidence type="ECO:0000256" key="7">
    <source>
        <dbReference type="ARBA" id="ARBA00022632"/>
    </source>
</evidence>
<organismHost>
    <name type="scientific">Homo sapiens</name>
    <name type="common">Human</name>
    <dbReference type="NCBI Taxonomy" id="9606"/>
</organismHost>
<dbReference type="Proteomes" id="UP000180666">
    <property type="component" value="Genome"/>
</dbReference>
<gene>
    <name evidence="18" type="primary">RL1</name>
</gene>
<keyword evidence="8" id="KW-1083">Inhibition of host autophagy by virus</keyword>
<evidence type="ECO:0000256" key="3">
    <source>
        <dbReference type="ARBA" id="ARBA00010161"/>
    </source>
</evidence>
<dbReference type="RefSeq" id="YP_009137150.1">
    <property type="nucleotide sequence ID" value="NC_001798.2"/>
</dbReference>
<evidence type="ECO:0000313" key="18">
    <source>
        <dbReference type="EMBL" id="AEV91337.1"/>
    </source>
</evidence>
<feature type="region of interest" description="Disordered" evidence="17">
    <location>
        <begin position="1"/>
        <end position="59"/>
    </location>
</feature>
<evidence type="ECO:0000256" key="17">
    <source>
        <dbReference type="SAM" id="MobiDB-lite"/>
    </source>
</evidence>
<dbReference type="EMBL" id="JN561323">
    <property type="protein sequence ID" value="AEV91398.1"/>
    <property type="molecule type" value="Genomic_DNA"/>
</dbReference>